<dbReference type="Proteomes" id="UP000199228">
    <property type="component" value="Unassembled WGS sequence"/>
</dbReference>
<name>A0A1G6A0X3_EUBOX</name>
<keyword evidence="3" id="KW-1185">Reference proteome</keyword>
<dbReference type="AlphaFoldDB" id="A0A1G6A0X3"/>
<sequence>MRRGAGSKAISREEKRLKKEKEKRIREANRMLIPVPKITVASMKLLSFDPAGTFRFERDCWKRVYKVRNASGIGAGSFAKELKASVRITTVIGSEGEENTYMTLTENGETYDEVRTYFSEDEEKVAKHMEISLCSIDETMKAVNRNKENFSYASMVRGKKDWKKECIAEVVEDVSSFRMEADFGETLFVMQYPETLKGDVVEKLRKMGCEIEIAYDLDSISTADQIDFGRTLEQKFNRRGKSDLEFLNSSFQIMFLCDSDDARAIVEKTIISILSAEGFVIAQSIGAQKIAAESISSLGLLQLTYMRNVTVDVLDQINVLGGREDGSN</sequence>
<dbReference type="EMBL" id="FMXR01000004">
    <property type="protein sequence ID" value="SDB02065.1"/>
    <property type="molecule type" value="Genomic_DNA"/>
</dbReference>
<evidence type="ECO:0000313" key="2">
    <source>
        <dbReference type="EMBL" id="SDB02065.1"/>
    </source>
</evidence>
<dbReference type="RefSeq" id="WP_090170939.1">
    <property type="nucleotide sequence ID" value="NZ_FMXR01000004.1"/>
</dbReference>
<dbReference type="OrthoDB" id="2047654at2"/>
<feature type="region of interest" description="Disordered" evidence="1">
    <location>
        <begin position="1"/>
        <end position="21"/>
    </location>
</feature>
<dbReference type="STRING" id="1732.SAMN02910417_00123"/>
<gene>
    <name evidence="2" type="ORF">SAMN02910417_00123</name>
</gene>
<reference evidence="2 3" key="1">
    <citation type="submission" date="2016-10" db="EMBL/GenBank/DDBJ databases">
        <authorList>
            <person name="de Groot N.N."/>
        </authorList>
    </citation>
    <scope>NUCLEOTIDE SEQUENCE [LARGE SCALE GENOMIC DNA]</scope>
    <source>
        <strain evidence="2 3">DSM 3217</strain>
    </source>
</reference>
<accession>A0A1G6A0X3</accession>
<evidence type="ECO:0000313" key="3">
    <source>
        <dbReference type="Proteomes" id="UP000199228"/>
    </source>
</evidence>
<evidence type="ECO:0000256" key="1">
    <source>
        <dbReference type="SAM" id="MobiDB-lite"/>
    </source>
</evidence>
<organism evidence="2 3">
    <name type="scientific">Eubacterium oxidoreducens</name>
    <dbReference type="NCBI Taxonomy" id="1732"/>
    <lineage>
        <taxon>Bacteria</taxon>
        <taxon>Bacillati</taxon>
        <taxon>Bacillota</taxon>
        <taxon>Clostridia</taxon>
        <taxon>Eubacteriales</taxon>
        <taxon>Eubacteriaceae</taxon>
        <taxon>Eubacterium</taxon>
    </lineage>
</organism>
<protein>
    <submittedName>
        <fullName evidence="2">Uncharacterized protein</fullName>
    </submittedName>
</protein>
<proteinExistence type="predicted"/>
<feature type="compositionally biased region" description="Basic and acidic residues" evidence="1">
    <location>
        <begin position="10"/>
        <end position="21"/>
    </location>
</feature>